<sequence>MNKFTLLMLSLSVPQYAFANNFDYHTFEVRAATGTETVGGEVYLPLSQNSHVVTRFDSHLERDWDAAVGLGFNGPVNRRMDIYGQILGHHVKYTEAVALEELEDSVVYAEVNFGGRFWLSDRIEISGHYGRLMNDDDEKSAFIIGTRFHSTPKFSVGVDWKNYQVYDHQLAISVRFSYR</sequence>
<protein>
    <recommendedName>
        <fullName evidence="4">Outer membrane protein beta-barrel domain-containing protein</fullName>
    </recommendedName>
</protein>
<reference evidence="3" key="1">
    <citation type="submission" date="2016-07" db="EMBL/GenBank/DDBJ databases">
        <title>Nontailed viruses are major unrecognized killers of bacteria in the ocean.</title>
        <authorList>
            <person name="Kauffman K."/>
            <person name="Hussain F."/>
            <person name="Yang J."/>
            <person name="Arevalo P."/>
            <person name="Brown J."/>
            <person name="Cutler M."/>
            <person name="Kelly L."/>
            <person name="Polz M.F."/>
        </authorList>
    </citation>
    <scope>NUCLEOTIDE SEQUENCE [LARGE SCALE GENOMIC DNA]</scope>
    <source>
        <strain evidence="3">10N.261.48.B5</strain>
    </source>
</reference>
<evidence type="ECO:0008006" key="4">
    <source>
        <dbReference type="Google" id="ProtNLM"/>
    </source>
</evidence>
<evidence type="ECO:0000256" key="1">
    <source>
        <dbReference type="SAM" id="SignalP"/>
    </source>
</evidence>
<proteinExistence type="predicted"/>
<feature type="chain" id="PRO_5014776147" description="Outer membrane protein beta-barrel domain-containing protein" evidence="1">
    <location>
        <begin position="20"/>
        <end position="179"/>
    </location>
</feature>
<dbReference type="AlphaFoldDB" id="A0A2N7JI86"/>
<feature type="signal peptide" evidence="1">
    <location>
        <begin position="1"/>
        <end position="19"/>
    </location>
</feature>
<dbReference type="Proteomes" id="UP000235533">
    <property type="component" value="Unassembled WGS sequence"/>
</dbReference>
<evidence type="ECO:0000313" key="3">
    <source>
        <dbReference type="Proteomes" id="UP000235533"/>
    </source>
</evidence>
<evidence type="ECO:0000313" key="2">
    <source>
        <dbReference type="EMBL" id="PMM39501.1"/>
    </source>
</evidence>
<gene>
    <name evidence="2" type="ORF">BCT54_13725</name>
</gene>
<organism evidence="2 3">
    <name type="scientific">Vibrio splendidus</name>
    <dbReference type="NCBI Taxonomy" id="29497"/>
    <lineage>
        <taxon>Bacteria</taxon>
        <taxon>Pseudomonadati</taxon>
        <taxon>Pseudomonadota</taxon>
        <taxon>Gammaproteobacteria</taxon>
        <taxon>Vibrionales</taxon>
        <taxon>Vibrionaceae</taxon>
        <taxon>Vibrio</taxon>
    </lineage>
</organism>
<dbReference type="RefSeq" id="WP_102554281.1">
    <property type="nucleotide sequence ID" value="NZ_MCZF01000313.1"/>
</dbReference>
<keyword evidence="1" id="KW-0732">Signal</keyword>
<accession>A0A2N7JI86</accession>
<comment type="caution">
    <text evidence="2">The sequence shown here is derived from an EMBL/GenBank/DDBJ whole genome shotgun (WGS) entry which is preliminary data.</text>
</comment>
<name>A0A2N7JI86_VIBSP</name>
<dbReference type="EMBL" id="MCZF01000313">
    <property type="protein sequence ID" value="PMM39501.1"/>
    <property type="molecule type" value="Genomic_DNA"/>
</dbReference>